<name>A0A7C3RL24_DICTH</name>
<dbReference type="GO" id="GO:0016853">
    <property type="term" value="F:isomerase activity"/>
    <property type="evidence" value="ECO:0007669"/>
    <property type="project" value="UniProtKB-KW"/>
</dbReference>
<comment type="caution">
    <text evidence="11">The sequence shown here is derived from an EMBL/GenBank/DDBJ whole genome shotgun (WGS) entry which is preliminary data.</text>
</comment>
<feature type="binding site" evidence="9">
    <location>
        <begin position="106"/>
        <end position="109"/>
    </location>
    <ligand>
        <name>NADP(+)</name>
        <dbReference type="ChEBI" id="CHEBI:58349"/>
    </ligand>
</feature>
<feature type="domain" description="NAD-dependent epimerase/dehydratase" evidence="10">
    <location>
        <begin position="7"/>
        <end position="193"/>
    </location>
</feature>
<dbReference type="InterPro" id="IPR028614">
    <property type="entry name" value="GDP_fucose/colitose_synth"/>
</dbReference>
<dbReference type="Gene3D" id="3.40.50.720">
    <property type="entry name" value="NAD(P)-binding Rossmann-like Domain"/>
    <property type="match status" value="2"/>
</dbReference>
<dbReference type="SUPFAM" id="SSF51735">
    <property type="entry name" value="NAD(P)-binding Rossmann-fold domains"/>
    <property type="match status" value="1"/>
</dbReference>
<dbReference type="Pfam" id="PF01370">
    <property type="entry name" value="Epimerase"/>
    <property type="match status" value="2"/>
</dbReference>
<gene>
    <name evidence="9" type="primary">fcl</name>
    <name evidence="11" type="ORF">ENW00_08465</name>
</gene>
<evidence type="ECO:0000256" key="3">
    <source>
        <dbReference type="ARBA" id="ARBA00012371"/>
    </source>
</evidence>
<feature type="binding site" evidence="9">
    <location>
        <position position="320"/>
    </location>
    <ligand>
        <name>substrate</name>
    </ligand>
</feature>
<dbReference type="PANTHER" id="PTHR43238">
    <property type="entry name" value="GDP-L-FUCOSE SYNTHASE"/>
    <property type="match status" value="1"/>
</dbReference>
<dbReference type="InterPro" id="IPR036291">
    <property type="entry name" value="NAD(P)-bd_dom_sf"/>
</dbReference>
<comment type="catalytic activity">
    <reaction evidence="8 9">
        <text>GDP-beta-L-fucose + NADP(+) = GDP-4-dehydro-alpha-D-rhamnose + NADPH + H(+)</text>
        <dbReference type="Rhea" id="RHEA:18885"/>
        <dbReference type="ChEBI" id="CHEBI:15378"/>
        <dbReference type="ChEBI" id="CHEBI:57273"/>
        <dbReference type="ChEBI" id="CHEBI:57783"/>
        <dbReference type="ChEBI" id="CHEBI:57964"/>
        <dbReference type="ChEBI" id="CHEBI:58349"/>
        <dbReference type="EC" id="1.1.1.271"/>
    </reaction>
</comment>
<keyword evidence="6 9" id="KW-0413">Isomerase</keyword>
<feature type="binding site" evidence="9">
    <location>
        <position position="141"/>
    </location>
    <ligand>
        <name>NADP(+)</name>
        <dbReference type="ChEBI" id="CHEBI:58349"/>
    </ligand>
</feature>
<dbReference type="CDD" id="cd05239">
    <property type="entry name" value="GDP_FS_SDR_e"/>
    <property type="match status" value="1"/>
</dbReference>
<evidence type="ECO:0000256" key="9">
    <source>
        <dbReference type="HAMAP-Rule" id="MF_00956"/>
    </source>
</evidence>
<feature type="site" description="Important for catalytic activity" evidence="9">
    <location>
        <position position="110"/>
    </location>
</feature>
<organism evidence="11">
    <name type="scientific">Dictyoglomus thermophilum</name>
    <dbReference type="NCBI Taxonomy" id="14"/>
    <lineage>
        <taxon>Bacteria</taxon>
        <taxon>Pseudomonadati</taxon>
        <taxon>Dictyoglomota</taxon>
        <taxon>Dictyoglomia</taxon>
        <taxon>Dictyoglomales</taxon>
        <taxon>Dictyoglomaceae</taxon>
        <taxon>Dictyoglomus</taxon>
    </lineage>
</organism>
<feature type="binding site" evidence="9">
    <location>
        <begin position="11"/>
        <end position="17"/>
    </location>
    <ligand>
        <name>NADP(+)</name>
        <dbReference type="ChEBI" id="CHEBI:58349"/>
    </ligand>
</feature>
<feature type="binding site" evidence="9">
    <location>
        <position position="188"/>
    </location>
    <ligand>
        <name>substrate</name>
    </ligand>
</feature>
<accession>A0A7C3RL24</accession>
<evidence type="ECO:0000256" key="2">
    <source>
        <dbReference type="ARBA" id="ARBA00005959"/>
    </source>
</evidence>
<dbReference type="GO" id="GO:0050577">
    <property type="term" value="F:GDP-L-fucose synthase activity"/>
    <property type="evidence" value="ECO:0007669"/>
    <property type="project" value="UniProtKB-UniRule"/>
</dbReference>
<dbReference type="GO" id="GO:0070401">
    <property type="term" value="F:NADP+ binding"/>
    <property type="evidence" value="ECO:0007669"/>
    <property type="project" value="UniProtKB-UniRule"/>
</dbReference>
<feature type="binding site" evidence="9">
    <location>
        <begin position="164"/>
        <end position="167"/>
    </location>
    <ligand>
        <name>NADP(+)</name>
        <dbReference type="ChEBI" id="CHEBI:58349"/>
    </ligand>
</feature>
<feature type="binding site" evidence="9">
    <location>
        <position position="245"/>
    </location>
    <ligand>
        <name>substrate</name>
    </ligand>
</feature>
<dbReference type="UniPathway" id="UPA00128">
    <property type="reaction ID" value="UER00191"/>
</dbReference>
<dbReference type="EMBL" id="DTIN01000036">
    <property type="protein sequence ID" value="HFX14160.1"/>
    <property type="molecule type" value="Genomic_DNA"/>
</dbReference>
<evidence type="ECO:0000256" key="1">
    <source>
        <dbReference type="ARBA" id="ARBA00004883"/>
    </source>
</evidence>
<keyword evidence="4 9" id="KW-0521">NADP</keyword>
<comment type="similarity">
    <text evidence="2 9">Belongs to the NAD(P)-dependent epimerase/dehydratase family. Fucose synthase subfamily.</text>
</comment>
<evidence type="ECO:0000256" key="8">
    <source>
        <dbReference type="ARBA" id="ARBA00051935"/>
    </source>
</evidence>
<feature type="active site" description="Proton donor/acceptor" evidence="9">
    <location>
        <position position="137"/>
    </location>
</feature>
<feature type="domain" description="NAD-dependent epimerase/dehydratase" evidence="10">
    <location>
        <begin position="239"/>
        <end position="275"/>
    </location>
</feature>
<feature type="site" description="Important for catalytic activity" evidence="9">
    <location>
        <position position="108"/>
    </location>
</feature>
<evidence type="ECO:0000313" key="11">
    <source>
        <dbReference type="EMBL" id="HFX14160.1"/>
    </source>
</evidence>
<evidence type="ECO:0000256" key="4">
    <source>
        <dbReference type="ARBA" id="ARBA00022857"/>
    </source>
</evidence>
<reference evidence="11" key="1">
    <citation type="journal article" date="2020" name="mSystems">
        <title>Genome- and Community-Level Interaction Insights into Carbon Utilization and Element Cycling Functions of Hydrothermarchaeota in Hydrothermal Sediment.</title>
        <authorList>
            <person name="Zhou Z."/>
            <person name="Liu Y."/>
            <person name="Xu W."/>
            <person name="Pan J."/>
            <person name="Luo Z.H."/>
            <person name="Li M."/>
        </authorList>
    </citation>
    <scope>NUCLEOTIDE SEQUENCE [LARGE SCALE GENOMIC DNA]</scope>
    <source>
        <strain evidence="11">SpSt-81</strain>
    </source>
</reference>
<keyword evidence="5 9" id="KW-0560">Oxidoreductase</keyword>
<dbReference type="HAMAP" id="MF_00956">
    <property type="entry name" value="GDP_fucose_synth"/>
    <property type="match status" value="1"/>
</dbReference>
<dbReference type="InterPro" id="IPR001509">
    <property type="entry name" value="Epimerase_deHydtase"/>
</dbReference>
<dbReference type="FunFam" id="3.40.50.720:FF:000101">
    <property type="entry name" value="GDP-L-fucose synthase"/>
    <property type="match status" value="1"/>
</dbReference>
<sequence>MKKDSKIYVAGHRGLVGSAILRKLQEKGYTNIIVRTSKELDLRRQEDVERFFEKERPEYVFLAAAKVGGILANNTYKAEFIYDNIMISANVIHSSYKYGVKKLLNLGSSCIYPKYAEQPMKEEHLLTGSLEPTNEPYALAKITAIKLVRYYNEQYGTNFISVMPTNLYGPNDNFNLETAHVLPALLRKFHLANLLRNKYFDEIRDDIKRYPIGFGLDKKINLDNKDSIREILKQVGITEDYVEIWGSGEVYREFLYVDDMAEGCIFLMENIDAEEMKKITSDYFVNLGTGEDIKIKDLALLIKNILGFEGEIKYDLSKPDGTPRKLLDVSKIKSLGWKPKISLEKGIKKTYEWYDIQN</sequence>
<protein>
    <recommendedName>
        <fullName evidence="3 9">GDP-L-fucose synthase</fullName>
        <ecNumber evidence="3 9">1.1.1.271</ecNumber>
    </recommendedName>
    <alternativeName>
        <fullName evidence="9">GDP-4-keto-6-deoxy-D-mannose-3,5-epimerase-4-reductase</fullName>
    </alternativeName>
</protein>
<comment type="pathway">
    <text evidence="1 9">Nucleotide-sugar biosynthesis; GDP-L-fucose biosynthesis via de novo pathway; GDP-L-fucose from GDP-alpha-D-mannose: step 2/2.</text>
</comment>
<evidence type="ECO:0000256" key="5">
    <source>
        <dbReference type="ARBA" id="ARBA00023002"/>
    </source>
</evidence>
<proteinExistence type="inferred from homology"/>
<keyword evidence="7 9" id="KW-0511">Multifunctional enzyme</keyword>
<dbReference type="GO" id="GO:0042351">
    <property type="term" value="P:'de novo' GDP-L-fucose biosynthetic process"/>
    <property type="evidence" value="ECO:0007669"/>
    <property type="project" value="UniProtKB-UniRule"/>
</dbReference>
<dbReference type="EC" id="1.1.1.271" evidence="3 9"/>
<feature type="binding site" evidence="9">
    <location>
        <position position="180"/>
    </location>
    <ligand>
        <name>NADP(+)</name>
        <dbReference type="ChEBI" id="CHEBI:58349"/>
    </ligand>
</feature>
<feature type="binding site" evidence="9">
    <location>
        <position position="252"/>
    </location>
    <ligand>
        <name>substrate</name>
    </ligand>
</feature>
<evidence type="ECO:0000256" key="7">
    <source>
        <dbReference type="ARBA" id="ARBA00023268"/>
    </source>
</evidence>
<dbReference type="PANTHER" id="PTHR43238:SF1">
    <property type="entry name" value="GDP-L-FUCOSE SYNTHASE"/>
    <property type="match status" value="1"/>
</dbReference>
<comment type="function">
    <text evidence="9">Catalyzes the two-step NADP-dependent conversion of GDP-4-dehydro-6-deoxy-D-mannose to GDP-fucose, involving an epimerase and a reductase reaction.</text>
</comment>
<dbReference type="AlphaFoldDB" id="A0A7C3RL24"/>
<evidence type="ECO:0000259" key="10">
    <source>
        <dbReference type="Pfam" id="PF01370"/>
    </source>
</evidence>
<evidence type="ECO:0000256" key="6">
    <source>
        <dbReference type="ARBA" id="ARBA00023235"/>
    </source>
</evidence>